<evidence type="ECO:0000256" key="7">
    <source>
        <dbReference type="RuleBase" id="RU000304"/>
    </source>
</evidence>
<dbReference type="FunFam" id="3.30.200.20:FF:000039">
    <property type="entry name" value="receptor-like protein kinase FERONIA"/>
    <property type="match status" value="1"/>
</dbReference>
<dbReference type="PANTHER" id="PTHR27003">
    <property type="entry name" value="OS07G0166700 PROTEIN"/>
    <property type="match status" value="1"/>
</dbReference>
<keyword evidence="5 6" id="KW-0067">ATP-binding</keyword>
<evidence type="ECO:0000256" key="6">
    <source>
        <dbReference type="PROSITE-ProRule" id="PRU10141"/>
    </source>
</evidence>
<dbReference type="SMART" id="SM00220">
    <property type="entry name" value="S_TKc"/>
    <property type="match status" value="1"/>
</dbReference>
<dbReference type="InterPro" id="IPR045272">
    <property type="entry name" value="ANXUR1/2-like"/>
</dbReference>
<dbReference type="InterPro" id="IPR000719">
    <property type="entry name" value="Prot_kinase_dom"/>
</dbReference>
<evidence type="ECO:0000259" key="8">
    <source>
        <dbReference type="PROSITE" id="PS50011"/>
    </source>
</evidence>
<name>A0AAW2DNY8_9ROSI</name>
<dbReference type="PROSITE" id="PS00107">
    <property type="entry name" value="PROTEIN_KINASE_ATP"/>
    <property type="match status" value="1"/>
</dbReference>
<keyword evidence="3 6" id="KW-0547">Nucleotide-binding</keyword>
<evidence type="ECO:0000313" key="10">
    <source>
        <dbReference type="Proteomes" id="UP001459277"/>
    </source>
</evidence>
<dbReference type="InterPro" id="IPR017441">
    <property type="entry name" value="Protein_kinase_ATP_BS"/>
</dbReference>
<sequence length="396" mass="45077">MEGVSKLFRTSGKAAKPSSALPEGLCHQFSLAEIKIATNNFNDKLLVGEGGFGRVYKGFIDYCNRTVAIKRLKLKPGQGLVLEDLRIEVVWLCQLRHPNLVPLIGYCIDEGENILVYEFIVNGNLFRKLYYTDHDDHDRLSWKQRLRICIGVARALHYLHTGVKHTIIHGDVKPANILLNEKWEAKLANFKSSKVVPPGLSVVPFEITEENLENLDTTMLGTLGYLDPEYRITSGLTDKSDVYSFGVVLFEVLFARKAIIHLRMWKQQLHLDSCSQKWKRELRETINHMIDPYLRGKIAPECFNIYMDTATSCVQNEGKDRPTMNEVEVDLEHALELQESADAASKNGEYYCPIDEYTCNDFSGFASTAIVEYTSSFSLPELEEFLSDSDSLREYI</sequence>
<dbReference type="PROSITE" id="PS50011">
    <property type="entry name" value="PROTEIN_KINASE_DOM"/>
    <property type="match status" value="1"/>
</dbReference>
<evidence type="ECO:0000256" key="1">
    <source>
        <dbReference type="ARBA" id="ARBA00022527"/>
    </source>
</evidence>
<evidence type="ECO:0000256" key="3">
    <source>
        <dbReference type="ARBA" id="ARBA00022741"/>
    </source>
</evidence>
<feature type="domain" description="Protein kinase" evidence="8">
    <location>
        <begin position="41"/>
        <end position="336"/>
    </location>
</feature>
<keyword evidence="2" id="KW-0808">Transferase</keyword>
<protein>
    <recommendedName>
        <fullName evidence="8">Protein kinase domain-containing protein</fullName>
    </recommendedName>
</protein>
<evidence type="ECO:0000256" key="4">
    <source>
        <dbReference type="ARBA" id="ARBA00022777"/>
    </source>
</evidence>
<dbReference type="InterPro" id="IPR011009">
    <property type="entry name" value="Kinase-like_dom_sf"/>
</dbReference>
<proteinExistence type="inferred from homology"/>
<comment type="caution">
    <text evidence="9">The sequence shown here is derived from an EMBL/GenBank/DDBJ whole genome shotgun (WGS) entry which is preliminary data.</text>
</comment>
<dbReference type="GO" id="GO:0004674">
    <property type="term" value="F:protein serine/threonine kinase activity"/>
    <property type="evidence" value="ECO:0007669"/>
    <property type="project" value="UniProtKB-KW"/>
</dbReference>
<dbReference type="GO" id="GO:0005886">
    <property type="term" value="C:plasma membrane"/>
    <property type="evidence" value="ECO:0007669"/>
    <property type="project" value="TreeGrafter"/>
</dbReference>
<evidence type="ECO:0000256" key="2">
    <source>
        <dbReference type="ARBA" id="ARBA00022679"/>
    </source>
</evidence>
<dbReference type="Pfam" id="PF00069">
    <property type="entry name" value="Pkinase"/>
    <property type="match status" value="1"/>
</dbReference>
<comment type="similarity">
    <text evidence="7">Belongs to the protein kinase superfamily.</text>
</comment>
<dbReference type="GO" id="GO:0009506">
    <property type="term" value="C:plasmodesma"/>
    <property type="evidence" value="ECO:0007669"/>
    <property type="project" value="TreeGrafter"/>
</dbReference>
<dbReference type="PANTHER" id="PTHR27003:SF451">
    <property type="entry name" value="PROTEIN KINASE DOMAIN-CONTAINING PROTEIN"/>
    <property type="match status" value="1"/>
</dbReference>
<evidence type="ECO:0000256" key="5">
    <source>
        <dbReference type="ARBA" id="ARBA00022840"/>
    </source>
</evidence>
<keyword evidence="10" id="KW-1185">Reference proteome</keyword>
<reference evidence="9 10" key="1">
    <citation type="submission" date="2024-01" db="EMBL/GenBank/DDBJ databases">
        <title>A telomere-to-telomere, gap-free genome of sweet tea (Lithocarpus litseifolius).</title>
        <authorList>
            <person name="Zhou J."/>
        </authorList>
    </citation>
    <scope>NUCLEOTIDE SEQUENCE [LARGE SCALE GENOMIC DNA]</scope>
    <source>
        <strain evidence="9">Zhou-2022a</strain>
        <tissue evidence="9">Leaf</tissue>
    </source>
</reference>
<feature type="binding site" evidence="6">
    <location>
        <position position="70"/>
    </location>
    <ligand>
        <name>ATP</name>
        <dbReference type="ChEBI" id="CHEBI:30616"/>
    </ligand>
</feature>
<dbReference type="Gene3D" id="3.30.200.20">
    <property type="entry name" value="Phosphorylase Kinase, domain 1"/>
    <property type="match status" value="1"/>
</dbReference>
<keyword evidence="4" id="KW-0418">Kinase</keyword>
<dbReference type="AlphaFoldDB" id="A0AAW2DNY8"/>
<evidence type="ECO:0000313" key="9">
    <source>
        <dbReference type="EMBL" id="KAL0011824.1"/>
    </source>
</evidence>
<organism evidence="9 10">
    <name type="scientific">Lithocarpus litseifolius</name>
    <dbReference type="NCBI Taxonomy" id="425828"/>
    <lineage>
        <taxon>Eukaryota</taxon>
        <taxon>Viridiplantae</taxon>
        <taxon>Streptophyta</taxon>
        <taxon>Embryophyta</taxon>
        <taxon>Tracheophyta</taxon>
        <taxon>Spermatophyta</taxon>
        <taxon>Magnoliopsida</taxon>
        <taxon>eudicotyledons</taxon>
        <taxon>Gunneridae</taxon>
        <taxon>Pentapetalae</taxon>
        <taxon>rosids</taxon>
        <taxon>fabids</taxon>
        <taxon>Fagales</taxon>
        <taxon>Fagaceae</taxon>
        <taxon>Lithocarpus</taxon>
    </lineage>
</organism>
<dbReference type="InterPro" id="IPR008271">
    <property type="entry name" value="Ser/Thr_kinase_AS"/>
</dbReference>
<dbReference type="Proteomes" id="UP001459277">
    <property type="component" value="Unassembled WGS sequence"/>
</dbReference>
<keyword evidence="1 7" id="KW-0723">Serine/threonine-protein kinase</keyword>
<dbReference type="EMBL" id="JAZDWU010000002">
    <property type="protein sequence ID" value="KAL0011824.1"/>
    <property type="molecule type" value="Genomic_DNA"/>
</dbReference>
<dbReference type="GO" id="GO:0005524">
    <property type="term" value="F:ATP binding"/>
    <property type="evidence" value="ECO:0007669"/>
    <property type="project" value="UniProtKB-UniRule"/>
</dbReference>
<accession>A0AAW2DNY8</accession>
<dbReference type="PROSITE" id="PS00108">
    <property type="entry name" value="PROTEIN_KINASE_ST"/>
    <property type="match status" value="1"/>
</dbReference>
<gene>
    <name evidence="9" type="ORF">SO802_006932</name>
</gene>
<dbReference type="SUPFAM" id="SSF56112">
    <property type="entry name" value="Protein kinase-like (PK-like)"/>
    <property type="match status" value="1"/>
</dbReference>
<dbReference type="GO" id="GO:0004714">
    <property type="term" value="F:transmembrane receptor protein tyrosine kinase activity"/>
    <property type="evidence" value="ECO:0007669"/>
    <property type="project" value="InterPro"/>
</dbReference>
<dbReference type="Gene3D" id="1.10.510.10">
    <property type="entry name" value="Transferase(Phosphotransferase) domain 1"/>
    <property type="match status" value="1"/>
</dbReference>